<dbReference type="PANTHER" id="PTHR46772">
    <property type="entry name" value="BHLH DOMAIN-CONTAINING PROTEIN"/>
    <property type="match status" value="1"/>
</dbReference>
<dbReference type="Gene3D" id="4.10.280.10">
    <property type="entry name" value="Helix-loop-helix DNA-binding domain"/>
    <property type="match status" value="1"/>
</dbReference>
<feature type="domain" description="BHLH" evidence="4">
    <location>
        <begin position="63"/>
        <end position="113"/>
    </location>
</feature>
<accession>A0AA38FZ55</accession>
<evidence type="ECO:0000256" key="1">
    <source>
        <dbReference type="ARBA" id="ARBA00023015"/>
    </source>
</evidence>
<name>A0AA38FZ55_TAXCH</name>
<dbReference type="GO" id="GO:0009960">
    <property type="term" value="P:endosperm development"/>
    <property type="evidence" value="ECO:0007669"/>
    <property type="project" value="InterPro"/>
</dbReference>
<dbReference type="EMBL" id="JAHRHJ020000006">
    <property type="protein sequence ID" value="KAH9313167.1"/>
    <property type="molecule type" value="Genomic_DNA"/>
</dbReference>
<dbReference type="AlphaFoldDB" id="A0AA38FZ55"/>
<protein>
    <recommendedName>
        <fullName evidence="4">BHLH domain-containing protein</fullName>
    </recommendedName>
</protein>
<reference evidence="5 6" key="1">
    <citation type="journal article" date="2021" name="Nat. Plants">
        <title>The Taxus genome provides insights into paclitaxel biosynthesis.</title>
        <authorList>
            <person name="Xiong X."/>
            <person name="Gou J."/>
            <person name="Liao Q."/>
            <person name="Li Y."/>
            <person name="Zhou Q."/>
            <person name="Bi G."/>
            <person name="Li C."/>
            <person name="Du R."/>
            <person name="Wang X."/>
            <person name="Sun T."/>
            <person name="Guo L."/>
            <person name="Liang H."/>
            <person name="Lu P."/>
            <person name="Wu Y."/>
            <person name="Zhang Z."/>
            <person name="Ro D.K."/>
            <person name="Shang Y."/>
            <person name="Huang S."/>
            <person name="Yan J."/>
        </authorList>
    </citation>
    <scope>NUCLEOTIDE SEQUENCE [LARGE SCALE GENOMIC DNA]</scope>
    <source>
        <strain evidence="5">Ta-2019</strain>
    </source>
</reference>
<evidence type="ECO:0000259" key="4">
    <source>
        <dbReference type="PROSITE" id="PS50888"/>
    </source>
</evidence>
<sequence>MSTHGGSEDLYAILSAHYPVLNSTAEEKQQIVCKKRSWDCAISPSLQLELGDEHAASSKTMCPEREIHIWSERKRRMKMSYMLNTLLSLLPAHDGKMDKPRIIEEAINYIKTLQGILKDLQARKSEPEASLKTSSLSAMQPKESHQVCDVQIPPIRHN</sequence>
<dbReference type="PANTHER" id="PTHR46772:SF8">
    <property type="entry name" value="TRANSCRIPTION FACTOR BHLH95"/>
    <property type="match status" value="1"/>
</dbReference>
<evidence type="ECO:0000256" key="3">
    <source>
        <dbReference type="SAM" id="MobiDB-lite"/>
    </source>
</evidence>
<dbReference type="InterPro" id="IPR011598">
    <property type="entry name" value="bHLH_dom"/>
</dbReference>
<dbReference type="Pfam" id="PF00010">
    <property type="entry name" value="HLH"/>
    <property type="match status" value="1"/>
</dbReference>
<dbReference type="Proteomes" id="UP000824469">
    <property type="component" value="Unassembled WGS sequence"/>
</dbReference>
<keyword evidence="6" id="KW-1185">Reference proteome</keyword>
<feature type="non-terminal residue" evidence="5">
    <location>
        <position position="158"/>
    </location>
</feature>
<dbReference type="PROSITE" id="PS50888">
    <property type="entry name" value="BHLH"/>
    <property type="match status" value="1"/>
</dbReference>
<feature type="region of interest" description="Disordered" evidence="3">
    <location>
        <begin position="128"/>
        <end position="147"/>
    </location>
</feature>
<organism evidence="5 6">
    <name type="scientific">Taxus chinensis</name>
    <name type="common">Chinese yew</name>
    <name type="synonym">Taxus wallichiana var. chinensis</name>
    <dbReference type="NCBI Taxonomy" id="29808"/>
    <lineage>
        <taxon>Eukaryota</taxon>
        <taxon>Viridiplantae</taxon>
        <taxon>Streptophyta</taxon>
        <taxon>Embryophyta</taxon>
        <taxon>Tracheophyta</taxon>
        <taxon>Spermatophyta</taxon>
        <taxon>Pinopsida</taxon>
        <taxon>Pinidae</taxon>
        <taxon>Conifers II</taxon>
        <taxon>Cupressales</taxon>
        <taxon>Taxaceae</taxon>
        <taxon>Taxus</taxon>
    </lineage>
</organism>
<dbReference type="GO" id="GO:0003700">
    <property type="term" value="F:DNA-binding transcription factor activity"/>
    <property type="evidence" value="ECO:0007669"/>
    <property type="project" value="InterPro"/>
</dbReference>
<dbReference type="SUPFAM" id="SSF47459">
    <property type="entry name" value="HLH, helix-loop-helix DNA-binding domain"/>
    <property type="match status" value="1"/>
</dbReference>
<keyword evidence="2" id="KW-0804">Transcription</keyword>
<dbReference type="GO" id="GO:0046983">
    <property type="term" value="F:protein dimerization activity"/>
    <property type="evidence" value="ECO:0007669"/>
    <property type="project" value="InterPro"/>
</dbReference>
<dbReference type="InterPro" id="IPR036638">
    <property type="entry name" value="HLH_DNA-bd_sf"/>
</dbReference>
<dbReference type="InterPro" id="IPR044278">
    <property type="entry name" value="BHLH95-like"/>
</dbReference>
<evidence type="ECO:0000313" key="5">
    <source>
        <dbReference type="EMBL" id="KAH9313167.1"/>
    </source>
</evidence>
<gene>
    <name evidence="5" type="ORF">KI387_028202</name>
</gene>
<comment type="caution">
    <text evidence="5">The sequence shown here is derived from an EMBL/GenBank/DDBJ whole genome shotgun (WGS) entry which is preliminary data.</text>
</comment>
<dbReference type="InterPro" id="IPR045239">
    <property type="entry name" value="bHLH95_bHLH"/>
</dbReference>
<dbReference type="SMART" id="SM00353">
    <property type="entry name" value="HLH"/>
    <property type="match status" value="1"/>
</dbReference>
<evidence type="ECO:0000256" key="2">
    <source>
        <dbReference type="ARBA" id="ARBA00023163"/>
    </source>
</evidence>
<proteinExistence type="predicted"/>
<evidence type="ECO:0000313" key="6">
    <source>
        <dbReference type="Proteomes" id="UP000824469"/>
    </source>
</evidence>
<keyword evidence="1" id="KW-0805">Transcription regulation</keyword>
<dbReference type="CDD" id="cd11393">
    <property type="entry name" value="bHLH_AtbHLH_like"/>
    <property type="match status" value="1"/>
</dbReference>